<name>A0AA43H072_9CYAN</name>
<comment type="caution">
    <text evidence="1">The sequence shown here is derived from an EMBL/GenBank/DDBJ whole genome shotgun (WGS) entry which is preliminary data.</text>
</comment>
<dbReference type="Proteomes" id="UP001159370">
    <property type="component" value="Unassembled WGS sequence"/>
</dbReference>
<dbReference type="EMBL" id="JANQDL010000093">
    <property type="protein sequence ID" value="MDH6064734.1"/>
    <property type="molecule type" value="Genomic_DNA"/>
</dbReference>
<organism evidence="1 2">
    <name type="scientific">Umezakia ovalisporum FSS-62</name>
    <dbReference type="NCBI Taxonomy" id="2971776"/>
    <lineage>
        <taxon>Bacteria</taxon>
        <taxon>Bacillati</taxon>
        <taxon>Cyanobacteriota</taxon>
        <taxon>Cyanophyceae</taxon>
        <taxon>Nostocales</taxon>
        <taxon>Nodulariaceae</taxon>
        <taxon>Umezakia</taxon>
    </lineage>
</organism>
<proteinExistence type="predicted"/>
<sequence>MQMPRYNQIFASLWAQLRLCPPYLAGFDSSTAMLRATAAYLGGDDFPGMGTLPTGLEPIATAI</sequence>
<evidence type="ECO:0000313" key="1">
    <source>
        <dbReference type="EMBL" id="MDH6064734.1"/>
    </source>
</evidence>
<protein>
    <submittedName>
        <fullName evidence="1">Uncharacterized protein</fullName>
    </submittedName>
</protein>
<accession>A0AA43H072</accession>
<reference evidence="1 2" key="1">
    <citation type="journal article" date="2023" name="J. Phycol.">
        <title>Chrysosporum ovalisporum is synonymous with the true-branching cyanobacterium Umezakia natans (Nostocales/Aphanizomenonaceae).</title>
        <authorList>
            <person name="McGregor G.B."/>
            <person name="Sendall B.C."/>
            <person name="Niiyama Y."/>
            <person name="Tuji A."/>
            <person name="Willis A."/>
        </authorList>
    </citation>
    <scope>NUCLEOTIDE SEQUENCE [LARGE SCALE GENOMIC DNA]</scope>
    <source>
        <strain evidence="1 2">FSS-62</strain>
    </source>
</reference>
<gene>
    <name evidence="1" type="ORF">NWP23_13410</name>
</gene>
<evidence type="ECO:0000313" key="2">
    <source>
        <dbReference type="Proteomes" id="UP001159370"/>
    </source>
</evidence>
<dbReference type="RefSeq" id="WP_280687621.1">
    <property type="nucleotide sequence ID" value="NZ_JANQDL010000093.1"/>
</dbReference>
<dbReference type="AlphaFoldDB" id="A0AA43H072"/>